<accession>A0A5C7S1R8</accession>
<dbReference type="SUPFAM" id="SSF52540">
    <property type="entry name" value="P-loop containing nucleoside triphosphate hydrolases"/>
    <property type="match status" value="1"/>
</dbReference>
<keyword evidence="2" id="KW-0067">ATP-binding</keyword>
<dbReference type="Gene3D" id="1.10.10.2220">
    <property type="match status" value="1"/>
</dbReference>
<gene>
    <name evidence="4" type="ORF">E6Q80_24310</name>
</gene>
<dbReference type="GO" id="GO:0005524">
    <property type="term" value="F:ATP binding"/>
    <property type="evidence" value="ECO:0007669"/>
    <property type="project" value="UniProtKB-KW"/>
</dbReference>
<dbReference type="PANTHER" id="PTHR43788:SF6">
    <property type="entry name" value="DNA HELICASE B"/>
    <property type="match status" value="1"/>
</dbReference>
<dbReference type="AlphaFoldDB" id="A0A5C7S1R8"/>
<dbReference type="PANTHER" id="PTHR43788">
    <property type="entry name" value="DNA2/NAM7 HELICASE FAMILY MEMBER"/>
    <property type="match status" value="1"/>
</dbReference>
<evidence type="ECO:0000259" key="3">
    <source>
        <dbReference type="Pfam" id="PF14490"/>
    </source>
</evidence>
<name>A0A5C7S1R8_THASP</name>
<proteinExistence type="predicted"/>
<keyword evidence="1" id="KW-0547">Nucleotide-binding</keyword>
<reference evidence="4 5" key="1">
    <citation type="submission" date="2018-09" db="EMBL/GenBank/DDBJ databases">
        <title>Metagenome Assembled Genomes from an Advanced Water Purification Facility.</title>
        <authorList>
            <person name="Stamps B.W."/>
            <person name="Spear J.R."/>
        </authorList>
    </citation>
    <scope>NUCLEOTIDE SEQUENCE [LARGE SCALE GENOMIC DNA]</scope>
    <source>
        <strain evidence="4">Bin_27_1</strain>
    </source>
</reference>
<dbReference type="Proteomes" id="UP000321192">
    <property type="component" value="Unassembled WGS sequence"/>
</dbReference>
<evidence type="ECO:0000313" key="4">
    <source>
        <dbReference type="EMBL" id="TXH77657.1"/>
    </source>
</evidence>
<protein>
    <recommendedName>
        <fullName evidence="3">ATP-dependent RecD2 DNA helicase-like helix-hairpin-helix domain-containing protein</fullName>
    </recommendedName>
</protein>
<feature type="non-terminal residue" evidence="4">
    <location>
        <position position="613"/>
    </location>
</feature>
<dbReference type="RefSeq" id="WP_276663060.1">
    <property type="nucleotide sequence ID" value="NZ_SSFD01000413.1"/>
</dbReference>
<comment type="caution">
    <text evidence="4">The sequence shown here is derived from an EMBL/GenBank/DDBJ whole genome shotgun (WGS) entry which is preliminary data.</text>
</comment>
<dbReference type="GO" id="GO:0003678">
    <property type="term" value="F:DNA helicase activity"/>
    <property type="evidence" value="ECO:0007669"/>
    <property type="project" value="UniProtKB-ARBA"/>
</dbReference>
<evidence type="ECO:0000256" key="2">
    <source>
        <dbReference type="ARBA" id="ARBA00022840"/>
    </source>
</evidence>
<dbReference type="InterPro" id="IPR027417">
    <property type="entry name" value="P-loop_NTPase"/>
</dbReference>
<dbReference type="EMBL" id="SSFD01000413">
    <property type="protein sequence ID" value="TXH77657.1"/>
    <property type="molecule type" value="Genomic_DNA"/>
</dbReference>
<dbReference type="Pfam" id="PF14490">
    <property type="entry name" value="HHH_RecD2"/>
    <property type="match status" value="1"/>
</dbReference>
<dbReference type="InterPro" id="IPR050534">
    <property type="entry name" value="Coronavir_polyprotein_1ab"/>
</dbReference>
<organism evidence="4 5">
    <name type="scientific">Thauera aminoaromatica</name>
    <dbReference type="NCBI Taxonomy" id="164330"/>
    <lineage>
        <taxon>Bacteria</taxon>
        <taxon>Pseudomonadati</taxon>
        <taxon>Pseudomonadota</taxon>
        <taxon>Betaproteobacteria</taxon>
        <taxon>Rhodocyclales</taxon>
        <taxon>Zoogloeaceae</taxon>
        <taxon>Thauera</taxon>
    </lineage>
</organism>
<dbReference type="CDD" id="cd17933">
    <property type="entry name" value="DEXSc_RecD-like"/>
    <property type="match status" value="1"/>
</dbReference>
<dbReference type="InterPro" id="IPR029493">
    <property type="entry name" value="RecD2-like_HHH"/>
</dbReference>
<evidence type="ECO:0000313" key="5">
    <source>
        <dbReference type="Proteomes" id="UP000321192"/>
    </source>
</evidence>
<feature type="domain" description="ATP-dependent RecD2 DNA helicase-like helix-hairpin-helix" evidence="3">
    <location>
        <begin position="141"/>
        <end position="228"/>
    </location>
</feature>
<dbReference type="Pfam" id="PF13604">
    <property type="entry name" value="AAA_30"/>
    <property type="match status" value="1"/>
</dbReference>
<sequence>MIFRGERISDTGEISDTHSQLTVRIHAHGISVTVLPGQWWNVVGRIASHTFISHSGFEMTEDQMEVEPGHASLRMPSGAHVVEYLARNPRFEGIGRVTAERLWETFRDGLFATLDDGDTPAVADVVGAQKAAMLVHAWHEEGLSNTLQWLQSHGVGLPIGRRILGYFGRAAIDKISENPYRLLSFAAGWPEVDRLAREHLGVMQDDERRLVAAIEETVYRRFSRGDTFVPHADLVTGLRSIFHDERHQRTLFEKAIAQSETAGRLQFDAERNAYSLGASILENRVVACITARLGGKSRTSNADAVIRAYESREGHGFALNAEQRKAVHLIAENDFAVVTGGAGVGKTTVLKCVYDVLEDQGYDITQLAIAGKAVRRIMDATGRTASTLASFIKRMKEVEEHTRSVGDRPMAIVIDEASMVDLISFSGVTRIIDDRTKIILVGDPHQLPPVGPGLILHCLADRPEIPHIELKTPKRFGSAISAVANAVKDGTFPSTELFSDQISFIEAHDSALARLGADLYLAHPEDAVVLCATRKMSDAINQLIQQSLSSDRKPLRLWNLEHDTWEHTGFYEGDLVICTRNHWDLGIQNGSLGRLVELAANPAPELADDGSVA</sequence>
<evidence type="ECO:0000256" key="1">
    <source>
        <dbReference type="ARBA" id="ARBA00022741"/>
    </source>
</evidence>
<dbReference type="Gene3D" id="3.40.50.300">
    <property type="entry name" value="P-loop containing nucleotide triphosphate hydrolases"/>
    <property type="match status" value="1"/>
</dbReference>